<feature type="compositionally biased region" description="Polar residues" evidence="5">
    <location>
        <begin position="170"/>
        <end position="179"/>
    </location>
</feature>
<dbReference type="OrthoDB" id="1928087at2759"/>
<evidence type="ECO:0000256" key="5">
    <source>
        <dbReference type="SAM" id="MobiDB-lite"/>
    </source>
</evidence>
<dbReference type="GO" id="GO:0006355">
    <property type="term" value="P:regulation of DNA-templated transcription"/>
    <property type="evidence" value="ECO:0007669"/>
    <property type="project" value="TreeGrafter"/>
</dbReference>
<reference evidence="7 8" key="1">
    <citation type="submission" date="2016-03" db="EMBL/GenBank/DDBJ databases">
        <authorList>
            <person name="Ploux O."/>
        </authorList>
    </citation>
    <scope>NUCLEOTIDE SEQUENCE [LARGE SCALE GENOMIC DNA]</scope>
    <source>
        <strain evidence="7 8">UAMH 11012</strain>
    </source>
</reference>
<feature type="compositionally biased region" description="Pro residues" evidence="5">
    <location>
        <begin position="193"/>
        <end position="204"/>
    </location>
</feature>
<feature type="compositionally biased region" description="Polar residues" evidence="5">
    <location>
        <begin position="825"/>
        <end position="836"/>
    </location>
</feature>
<dbReference type="GO" id="GO:0034967">
    <property type="term" value="C:Set3 complex"/>
    <property type="evidence" value="ECO:0007669"/>
    <property type="project" value="TreeGrafter"/>
</dbReference>
<dbReference type="GO" id="GO:0006325">
    <property type="term" value="P:chromatin organization"/>
    <property type="evidence" value="ECO:0007669"/>
    <property type="project" value="UniProtKB-KW"/>
</dbReference>
<protein>
    <submittedName>
        <fullName evidence="7">Related to SET3 SET3 complex includes two histone deacetylases, Hos2 and Hst1, and is a meiotic-specific repressor of the sporulation gene program</fullName>
    </submittedName>
</protein>
<sequence length="992" mass="109105">MTERLDHKIATPSQAAYNPTASITASDALPVIESADEEPYTIKCICDYSDDDGNTIYCESCDTWQHTECYYPGRVEDAAKDDFSHFCTDCRPQPELDRRHATERQKHNRQNKITNDNGDKKTKRPPSKSHKKKSKPSELQVNGFVDPDSQRNGSPQEHHTHTKKLKGHRSNQSVGSSIKRSPPFSSRPHPHAHPPSPAHTPPDLPSSFQIHNYSERFLSLYEHEYDPTTTNTFASLEVTNSMSLWLHDPAKLENDTRCSKEDVFQILKVPVDSLKWQDVRPVSKDTVWNDTPLRWRYLVAPSYTQQSGRIAELNGFVGFQARYCEDPESRWQDAPHPQPFVFFHQRLPLYIDTRQEGSICRYVRRSCRANCSVETFIAQSSEYHFWLISERQISAGEQLTIPWDFRFPLNGSSRYLRLLNLGDEDGSHSDNAEATDEEYEQLSQVIQLVLSDHGGCACDLGNDCAFARFHRSYHARSHTQSNGVKTKRGRKVKQNHVSPTSTGHATNSRAASEGQGEAYDEEDNRSTSGSTRSKPQSRDLTPSHGLNETNGILTGPTDREKRKLAALEDSFRKMEQGQPPRKKKRASDGSNVTVPLHTSTPQSKPRQKSVARMSISQPGASTVNGQRARQYTDASTSRRQSGSPFSAVSPTGGAPSPSNAASRNGSMAYRSRQASANPKAVYANAGTQTEEVENVWWSKPPAKSKRAVVPLAQRLLRNRRKIQAQQDIQNARLQVALGDTPQKDQSSPTIPMDLDNLAQDDRYQTESPTDTKGRNVSISSSIPSVDTLAATDTTMTDAPTVFIGNLIKPPPPPWPHQLATVPVHKSTSPTQRSPDLQLQLPPAPTFPSPNISGPLSASATPSSASASLTQSPFGTTFPGSSINGLAQHASPVKTTKKLSLSDYRAARMKKTDTTNANKPSSGGSPTVTPAVLKPSLSTIEEAKAQGILDGSAIVDSPMVERATNPLATVAGPTSEAGPKNNLPAAMEASSTL</sequence>
<dbReference type="Gene3D" id="3.30.40.10">
    <property type="entry name" value="Zinc/RING finger domain, C3HC4 (zinc finger)"/>
    <property type="match status" value="1"/>
</dbReference>
<feature type="compositionally biased region" description="Basic and acidic residues" evidence="5">
    <location>
        <begin position="92"/>
        <end position="105"/>
    </location>
</feature>
<feature type="compositionally biased region" description="Polar residues" evidence="5">
    <location>
        <begin position="526"/>
        <end position="552"/>
    </location>
</feature>
<dbReference type="InterPro" id="IPR011011">
    <property type="entry name" value="Znf_FYVE_PHD"/>
</dbReference>
<feature type="region of interest" description="Disordered" evidence="5">
    <location>
        <begin position="968"/>
        <end position="992"/>
    </location>
</feature>
<dbReference type="SUPFAM" id="SSF57903">
    <property type="entry name" value="FYVE/PHD zinc finger"/>
    <property type="match status" value="1"/>
</dbReference>
<dbReference type="Pfam" id="PF00856">
    <property type="entry name" value="SET"/>
    <property type="match status" value="1"/>
</dbReference>
<gene>
    <name evidence="7" type="ORF">PAC_12355</name>
</gene>
<feature type="region of interest" description="Disordered" evidence="5">
    <location>
        <begin position="475"/>
        <end position="673"/>
    </location>
</feature>
<dbReference type="SMART" id="SM00317">
    <property type="entry name" value="SET"/>
    <property type="match status" value="1"/>
</dbReference>
<organism evidence="7 8">
    <name type="scientific">Phialocephala subalpina</name>
    <dbReference type="NCBI Taxonomy" id="576137"/>
    <lineage>
        <taxon>Eukaryota</taxon>
        <taxon>Fungi</taxon>
        <taxon>Dikarya</taxon>
        <taxon>Ascomycota</taxon>
        <taxon>Pezizomycotina</taxon>
        <taxon>Leotiomycetes</taxon>
        <taxon>Helotiales</taxon>
        <taxon>Mollisiaceae</taxon>
        <taxon>Phialocephala</taxon>
        <taxon>Phialocephala fortinii species complex</taxon>
    </lineage>
</organism>
<feature type="domain" description="SET" evidence="6">
    <location>
        <begin position="30"/>
        <end position="404"/>
    </location>
</feature>
<dbReference type="EMBL" id="FJOG01000020">
    <property type="protein sequence ID" value="CZR62458.1"/>
    <property type="molecule type" value="Genomic_DNA"/>
</dbReference>
<feature type="compositionally biased region" description="Polar residues" evidence="5">
    <location>
        <begin position="588"/>
        <end position="604"/>
    </location>
</feature>
<dbReference type="STRING" id="576137.A0A1L7XBQ3"/>
<keyword evidence="3" id="KW-0862">Zinc</keyword>
<dbReference type="PANTHER" id="PTHR46462:SF3">
    <property type="entry name" value="UPSET, ISOFORM A"/>
    <property type="match status" value="1"/>
</dbReference>
<evidence type="ECO:0000259" key="6">
    <source>
        <dbReference type="PROSITE" id="PS50280"/>
    </source>
</evidence>
<dbReference type="PROSITE" id="PS50280">
    <property type="entry name" value="SET"/>
    <property type="match status" value="1"/>
</dbReference>
<evidence type="ECO:0000256" key="3">
    <source>
        <dbReference type="ARBA" id="ARBA00022833"/>
    </source>
</evidence>
<feature type="compositionally biased region" description="Polar residues" evidence="5">
    <location>
        <begin position="614"/>
        <end position="649"/>
    </location>
</feature>
<dbReference type="GO" id="GO:0070210">
    <property type="term" value="C:Rpd3L-Expanded complex"/>
    <property type="evidence" value="ECO:0007669"/>
    <property type="project" value="TreeGrafter"/>
</dbReference>
<dbReference type="AlphaFoldDB" id="A0A1L7XBQ3"/>
<dbReference type="CDD" id="cd15570">
    <property type="entry name" value="PHD_Bye1p_SIZ1_like"/>
    <property type="match status" value="1"/>
</dbReference>
<feature type="compositionally biased region" description="Polar residues" evidence="5">
    <location>
        <begin position="495"/>
        <end position="510"/>
    </location>
</feature>
<feature type="compositionally biased region" description="Polar residues" evidence="5">
    <location>
        <begin position="913"/>
        <end position="927"/>
    </location>
</feature>
<keyword evidence="1" id="KW-0479">Metal-binding</keyword>
<evidence type="ECO:0000313" key="7">
    <source>
        <dbReference type="EMBL" id="CZR62458.1"/>
    </source>
</evidence>
<accession>A0A1L7XBQ3</accession>
<proteinExistence type="predicted"/>
<name>A0A1L7XBQ3_9HELO</name>
<dbReference type="PANTHER" id="PTHR46462">
    <property type="entry name" value="UPSET, ISOFORM A"/>
    <property type="match status" value="1"/>
</dbReference>
<dbReference type="GO" id="GO:0008270">
    <property type="term" value="F:zinc ion binding"/>
    <property type="evidence" value="ECO:0007669"/>
    <property type="project" value="UniProtKB-KW"/>
</dbReference>
<feature type="compositionally biased region" description="Low complexity" evidence="5">
    <location>
        <begin position="854"/>
        <end position="869"/>
    </location>
</feature>
<feature type="compositionally biased region" description="Basic residues" evidence="5">
    <location>
        <begin position="121"/>
        <end position="134"/>
    </location>
</feature>
<dbReference type="SUPFAM" id="SSF82199">
    <property type="entry name" value="SET domain"/>
    <property type="match status" value="1"/>
</dbReference>
<dbReference type="Proteomes" id="UP000184330">
    <property type="component" value="Unassembled WGS sequence"/>
</dbReference>
<evidence type="ECO:0000256" key="2">
    <source>
        <dbReference type="ARBA" id="ARBA00022771"/>
    </source>
</evidence>
<evidence type="ECO:0000256" key="4">
    <source>
        <dbReference type="ARBA" id="ARBA00022853"/>
    </source>
</evidence>
<dbReference type="Gene3D" id="2.170.270.10">
    <property type="entry name" value="SET domain"/>
    <property type="match status" value="1"/>
</dbReference>
<feature type="region of interest" description="Disordered" evidence="5">
    <location>
        <begin position="806"/>
        <end position="872"/>
    </location>
</feature>
<evidence type="ECO:0000313" key="8">
    <source>
        <dbReference type="Proteomes" id="UP000184330"/>
    </source>
</evidence>
<feature type="compositionally biased region" description="Basic and acidic residues" evidence="5">
    <location>
        <begin position="557"/>
        <end position="575"/>
    </location>
</feature>
<feature type="region of interest" description="Disordered" evidence="5">
    <location>
        <begin position="907"/>
        <end position="930"/>
    </location>
</feature>
<dbReference type="InterPro" id="IPR019787">
    <property type="entry name" value="Znf_PHD-finger"/>
</dbReference>
<feature type="region of interest" description="Disordered" evidence="5">
    <location>
        <begin position="89"/>
        <end position="208"/>
    </location>
</feature>
<keyword evidence="4" id="KW-0156">Chromatin regulator</keyword>
<feature type="compositionally biased region" description="Polar residues" evidence="5">
    <location>
        <begin position="656"/>
        <end position="665"/>
    </location>
</feature>
<keyword evidence="8" id="KW-1185">Reference proteome</keyword>
<evidence type="ECO:0000256" key="1">
    <source>
        <dbReference type="ARBA" id="ARBA00022723"/>
    </source>
</evidence>
<dbReference type="InterPro" id="IPR001214">
    <property type="entry name" value="SET_dom"/>
</dbReference>
<keyword evidence="2" id="KW-0863">Zinc-finger</keyword>
<dbReference type="Pfam" id="PF00628">
    <property type="entry name" value="PHD"/>
    <property type="match status" value="1"/>
</dbReference>
<dbReference type="InterPro" id="IPR046341">
    <property type="entry name" value="SET_dom_sf"/>
</dbReference>
<feature type="compositionally biased region" description="Basic residues" evidence="5">
    <location>
        <begin position="485"/>
        <end position="494"/>
    </location>
</feature>
<dbReference type="InterPro" id="IPR013083">
    <property type="entry name" value="Znf_RING/FYVE/PHD"/>
</dbReference>
<feature type="compositionally biased region" description="Basic residues" evidence="5">
    <location>
        <begin position="160"/>
        <end position="169"/>
    </location>
</feature>